<name>A0A4P9ZV97_9FUNG</name>
<evidence type="ECO:0000256" key="3">
    <source>
        <dbReference type="ARBA" id="ARBA00022630"/>
    </source>
</evidence>
<feature type="binding site" evidence="6">
    <location>
        <position position="334"/>
    </location>
    <ligand>
        <name>D-dopa</name>
        <dbReference type="ChEBI" id="CHEBI:149689"/>
    </ligand>
</feature>
<dbReference type="InterPro" id="IPR023209">
    <property type="entry name" value="DAO"/>
</dbReference>
<sequence length="363" mass="40253">MSPAHGTEAVVLGAGVTGLTTALLLQQSGFRVTLVARNFPGDMSTPYYTSPWAGANWCGWAAHDQYDQQGKWAAELTTLGRLLRLAAENPECGVFSTQACLYSSEQDAKQTRPWFWQVAPEYRQLSAAELPPDCRSGATFQTVCINVPRYLQWLLNQFEMKGGQTLPLETNLDHLDELWTRFPTVELLVNCTGLQARDLGGVRDPAVFPIRGQTVLVRAPNIHRTIAWEGPNRVAYIIPRGDGSVVLGGTIQRFSEETKICPRTSDYILSQCLKICPSLVDATEVTQQTPVQKLRSQVIRESVGFRPARVGGPRVEAQHVGRVGLLCHNYGHGGFGYQTSWGYAYKALQLVEQLRVVRQLSHL</sequence>
<protein>
    <recommendedName>
        <fullName evidence="7">FAD dependent oxidoreductase domain-containing protein</fullName>
    </recommendedName>
</protein>
<evidence type="ECO:0000256" key="2">
    <source>
        <dbReference type="ARBA" id="ARBA00006730"/>
    </source>
</evidence>
<dbReference type="SUPFAM" id="SSF54373">
    <property type="entry name" value="FAD-linked reductases, C-terminal domain"/>
    <property type="match status" value="1"/>
</dbReference>
<feature type="binding site" evidence="6">
    <location>
        <position position="192"/>
    </location>
    <ligand>
        <name>FAD</name>
        <dbReference type="ChEBI" id="CHEBI:57692"/>
    </ligand>
</feature>
<dbReference type="GO" id="GO:0019478">
    <property type="term" value="P:D-amino acid catabolic process"/>
    <property type="evidence" value="ECO:0007669"/>
    <property type="project" value="TreeGrafter"/>
</dbReference>
<dbReference type="Gene3D" id="3.30.9.10">
    <property type="entry name" value="D-Amino Acid Oxidase, subunit A, domain 2"/>
    <property type="match status" value="1"/>
</dbReference>
<dbReference type="AlphaFoldDB" id="A0A4P9ZV97"/>
<evidence type="ECO:0000256" key="4">
    <source>
        <dbReference type="ARBA" id="ARBA00022827"/>
    </source>
</evidence>
<evidence type="ECO:0000313" key="8">
    <source>
        <dbReference type="EMBL" id="RKP37514.1"/>
    </source>
</evidence>
<evidence type="ECO:0000313" key="9">
    <source>
        <dbReference type="Proteomes" id="UP000268162"/>
    </source>
</evidence>
<dbReference type="SUPFAM" id="SSF51971">
    <property type="entry name" value="Nucleotide-binding domain"/>
    <property type="match status" value="1"/>
</dbReference>
<dbReference type="STRING" id="215637.A0A4P9ZV97"/>
<feature type="domain" description="FAD dependent oxidoreductase" evidence="7">
    <location>
        <begin position="9"/>
        <end position="344"/>
    </location>
</feature>
<dbReference type="PANTHER" id="PTHR11530:SF11">
    <property type="entry name" value="D-ASPARTATE OXIDASE"/>
    <property type="match status" value="1"/>
</dbReference>
<keyword evidence="5" id="KW-0560">Oxidoreductase</keyword>
<keyword evidence="4 6" id="KW-0274">FAD</keyword>
<dbReference type="EMBL" id="ML002484">
    <property type="protein sequence ID" value="RKP37514.1"/>
    <property type="molecule type" value="Genomic_DNA"/>
</dbReference>
<dbReference type="Proteomes" id="UP000268162">
    <property type="component" value="Unassembled WGS sequence"/>
</dbReference>
<dbReference type="InterPro" id="IPR006076">
    <property type="entry name" value="FAD-dep_OxRdtase"/>
</dbReference>
<proteinExistence type="inferred from homology"/>
<keyword evidence="3" id="KW-0285">Flavoprotein</keyword>
<evidence type="ECO:0000256" key="5">
    <source>
        <dbReference type="ARBA" id="ARBA00023002"/>
    </source>
</evidence>
<comment type="cofactor">
    <cofactor evidence="1 6">
        <name>FAD</name>
        <dbReference type="ChEBI" id="CHEBI:57692"/>
    </cofactor>
</comment>
<dbReference type="GO" id="GO:0005737">
    <property type="term" value="C:cytoplasm"/>
    <property type="evidence" value="ECO:0007669"/>
    <property type="project" value="TreeGrafter"/>
</dbReference>
<gene>
    <name evidence="8" type="ORF">BJ085DRAFT_25001</name>
</gene>
<feature type="binding site" evidence="6">
    <location>
        <begin position="49"/>
        <end position="50"/>
    </location>
    <ligand>
        <name>FAD</name>
        <dbReference type="ChEBI" id="CHEBI:57692"/>
    </ligand>
</feature>
<dbReference type="OrthoDB" id="409956at2759"/>
<accession>A0A4P9ZV97</accession>
<keyword evidence="9" id="KW-1185">Reference proteome</keyword>
<evidence type="ECO:0000259" key="7">
    <source>
        <dbReference type="Pfam" id="PF01266"/>
    </source>
</evidence>
<evidence type="ECO:0000256" key="1">
    <source>
        <dbReference type="ARBA" id="ARBA00001974"/>
    </source>
</evidence>
<comment type="similarity">
    <text evidence="2">Belongs to the DAMOX/DASOX family.</text>
</comment>
<dbReference type="GO" id="GO:0003884">
    <property type="term" value="F:D-amino-acid oxidase activity"/>
    <property type="evidence" value="ECO:0007669"/>
    <property type="project" value="InterPro"/>
</dbReference>
<dbReference type="PIRSF" id="PIRSF000189">
    <property type="entry name" value="D-aa_oxidase"/>
    <property type="match status" value="1"/>
</dbReference>
<dbReference type="Gene3D" id="3.40.50.720">
    <property type="entry name" value="NAD(P)-binding Rossmann-like Domain"/>
    <property type="match status" value="1"/>
</dbReference>
<organism evidence="8 9">
    <name type="scientific">Dimargaris cristalligena</name>
    <dbReference type="NCBI Taxonomy" id="215637"/>
    <lineage>
        <taxon>Eukaryota</taxon>
        <taxon>Fungi</taxon>
        <taxon>Fungi incertae sedis</taxon>
        <taxon>Zoopagomycota</taxon>
        <taxon>Kickxellomycotina</taxon>
        <taxon>Dimargaritomycetes</taxon>
        <taxon>Dimargaritales</taxon>
        <taxon>Dimargaritaceae</taxon>
        <taxon>Dimargaris</taxon>
    </lineage>
</organism>
<dbReference type="Pfam" id="PF01266">
    <property type="entry name" value="DAO"/>
    <property type="match status" value="1"/>
</dbReference>
<dbReference type="PANTHER" id="PTHR11530">
    <property type="entry name" value="D-AMINO ACID OXIDASE"/>
    <property type="match status" value="1"/>
</dbReference>
<evidence type="ECO:0000256" key="6">
    <source>
        <dbReference type="PIRSR" id="PIRSR000189-1"/>
    </source>
</evidence>
<dbReference type="GO" id="GO:0071949">
    <property type="term" value="F:FAD binding"/>
    <property type="evidence" value="ECO:0007669"/>
    <property type="project" value="InterPro"/>
</dbReference>
<reference evidence="9" key="1">
    <citation type="journal article" date="2018" name="Nat. Microbiol.">
        <title>Leveraging single-cell genomics to expand the fungal tree of life.</title>
        <authorList>
            <person name="Ahrendt S.R."/>
            <person name="Quandt C.A."/>
            <person name="Ciobanu D."/>
            <person name="Clum A."/>
            <person name="Salamov A."/>
            <person name="Andreopoulos B."/>
            <person name="Cheng J.F."/>
            <person name="Woyke T."/>
            <person name="Pelin A."/>
            <person name="Henrissat B."/>
            <person name="Reynolds N.K."/>
            <person name="Benny G.L."/>
            <person name="Smith M.E."/>
            <person name="James T.Y."/>
            <person name="Grigoriev I.V."/>
        </authorList>
    </citation>
    <scope>NUCLEOTIDE SEQUENCE [LARGE SCALE GENOMIC DNA]</scope>
    <source>
        <strain evidence="9">RSA 468</strain>
    </source>
</reference>